<protein>
    <submittedName>
        <fullName evidence="1">Uncharacterized protein</fullName>
    </submittedName>
</protein>
<sequence>MLPVYVNRKMTGRLVRNRHITMVIRTCAERGVVHHIIGRSMLGLHRVEGVNIIGMYTGMFARMVGLRLMVSVLGIVQRQILSLGNIMVIVDIRSHIFRSMILIVK</sequence>
<accession>A0A1G5PTV5</accession>
<dbReference type="AlphaFoldDB" id="A0A1G5PTV5"/>
<dbReference type="Proteomes" id="UP000199648">
    <property type="component" value="Unassembled WGS sequence"/>
</dbReference>
<name>A0A1G5PTV5_9GAMM</name>
<dbReference type="EMBL" id="FMWD01000002">
    <property type="protein sequence ID" value="SCZ52963.1"/>
    <property type="molecule type" value="Genomic_DNA"/>
</dbReference>
<proteinExistence type="predicted"/>
<reference evidence="1 2" key="1">
    <citation type="submission" date="2016-10" db="EMBL/GenBank/DDBJ databases">
        <authorList>
            <person name="de Groot N.N."/>
        </authorList>
    </citation>
    <scope>NUCLEOTIDE SEQUENCE [LARGE SCALE GENOMIC DNA]</scope>
    <source>
        <strain evidence="1 2">HLD2</strain>
    </source>
</reference>
<organism evidence="1 2">
    <name type="scientific">Thiohalomonas denitrificans</name>
    <dbReference type="NCBI Taxonomy" id="415747"/>
    <lineage>
        <taxon>Bacteria</taxon>
        <taxon>Pseudomonadati</taxon>
        <taxon>Pseudomonadota</taxon>
        <taxon>Gammaproteobacteria</taxon>
        <taxon>Thiohalomonadales</taxon>
        <taxon>Thiohalomonadaceae</taxon>
        <taxon>Thiohalomonas</taxon>
    </lineage>
</organism>
<evidence type="ECO:0000313" key="2">
    <source>
        <dbReference type="Proteomes" id="UP000199648"/>
    </source>
</evidence>
<evidence type="ECO:0000313" key="1">
    <source>
        <dbReference type="EMBL" id="SCZ52963.1"/>
    </source>
</evidence>
<gene>
    <name evidence="1" type="ORF">SAMN03097708_00840</name>
</gene>
<keyword evidence="2" id="KW-1185">Reference proteome</keyword>